<evidence type="ECO:0000313" key="2">
    <source>
        <dbReference type="EMBL" id="MBC6680898.1"/>
    </source>
</evidence>
<dbReference type="RefSeq" id="WP_187303993.1">
    <property type="nucleotide sequence ID" value="NZ_JACRYT010000021.1"/>
</dbReference>
<feature type="domain" description="N-acetyltransferase" evidence="1">
    <location>
        <begin position="132"/>
        <end position="261"/>
    </location>
</feature>
<dbReference type="Pfam" id="PF12746">
    <property type="entry name" value="GNAT_acetyltran"/>
    <property type="match status" value="1"/>
</dbReference>
<gene>
    <name evidence="2" type="ORF">H9L42_13810</name>
</gene>
<evidence type="ECO:0000313" key="3">
    <source>
        <dbReference type="Proteomes" id="UP000602647"/>
    </source>
</evidence>
<protein>
    <submittedName>
        <fullName evidence="2">GNAT family N-acetyltransferase</fullName>
    </submittedName>
</protein>
<dbReference type="PANTHER" id="PTHR31143:SF2">
    <property type="entry name" value="FR47-LIKE DOMAIN-CONTAINING PROTEIN-RELATED"/>
    <property type="match status" value="1"/>
</dbReference>
<sequence>MRKVKREERKGIAPLFDGIWDSMVISYLQGYQGEGFVNDFPNPEFGLIVSGEYSFPGGDPGAAGVRDMIEHVFDYIEGNETTFIYAPENLGWRDLILECHPDKAEEVMRFWIVQKDYDFDEKRLNSYMEKLPEGYQIVPFDEELYRQAMDSEWSREFCETFEDAEDYLNRGFGFGILDNGQLVSGISTMTVYDGGTEIQIATREDYRRRGLALPCAARFILEAKKRGIRPCWDAANETSRHMAVKLGYEYNGEYSTVHMRR</sequence>
<evidence type="ECO:0000259" key="1">
    <source>
        <dbReference type="PROSITE" id="PS51186"/>
    </source>
</evidence>
<proteinExistence type="predicted"/>
<dbReference type="InterPro" id="IPR016181">
    <property type="entry name" value="Acyl_CoA_acyltransferase"/>
</dbReference>
<dbReference type="InterPro" id="IPR027365">
    <property type="entry name" value="GNAT_acetyltra_YdfB-like"/>
</dbReference>
<dbReference type="PANTHER" id="PTHR31143">
    <property type="match status" value="1"/>
</dbReference>
<dbReference type="PROSITE" id="PS51186">
    <property type="entry name" value="GNAT"/>
    <property type="match status" value="1"/>
</dbReference>
<dbReference type="Gene3D" id="3.40.630.30">
    <property type="match status" value="1"/>
</dbReference>
<name>A0A923NKQ2_9FIRM</name>
<comment type="caution">
    <text evidence="2">The sequence shown here is derived from an EMBL/GenBank/DDBJ whole genome shotgun (WGS) entry which is preliminary data.</text>
</comment>
<dbReference type="InterPro" id="IPR000182">
    <property type="entry name" value="GNAT_dom"/>
</dbReference>
<dbReference type="GO" id="GO:0016747">
    <property type="term" value="F:acyltransferase activity, transferring groups other than amino-acyl groups"/>
    <property type="evidence" value="ECO:0007669"/>
    <property type="project" value="InterPro"/>
</dbReference>
<dbReference type="AlphaFoldDB" id="A0A923NKQ2"/>
<dbReference type="InterPro" id="IPR042573">
    <property type="entry name" value="GNAT_acetyltra_N"/>
</dbReference>
<dbReference type="SUPFAM" id="SSF55729">
    <property type="entry name" value="Acyl-CoA N-acyltransferases (Nat)"/>
    <property type="match status" value="1"/>
</dbReference>
<reference evidence="2" key="1">
    <citation type="submission" date="2020-08" db="EMBL/GenBank/DDBJ databases">
        <title>Genome public.</title>
        <authorList>
            <person name="Liu C."/>
            <person name="Sun Q."/>
        </authorList>
    </citation>
    <scope>NUCLEOTIDE SEQUENCE</scope>
    <source>
        <strain evidence="2">BX12</strain>
    </source>
</reference>
<dbReference type="Gene3D" id="3.40.630.110">
    <property type="entry name" value="GNAT acetyltransferase-like"/>
    <property type="match status" value="1"/>
</dbReference>
<keyword evidence="3" id="KW-1185">Reference proteome</keyword>
<accession>A0A923NKQ2</accession>
<dbReference type="EMBL" id="JACRYT010000021">
    <property type="protein sequence ID" value="MBC6680898.1"/>
    <property type="molecule type" value="Genomic_DNA"/>
</dbReference>
<dbReference type="Proteomes" id="UP000602647">
    <property type="component" value="Unassembled WGS sequence"/>
</dbReference>
<organism evidence="2 3">
    <name type="scientific">Zhenpiania hominis</name>
    <dbReference type="NCBI Taxonomy" id="2763644"/>
    <lineage>
        <taxon>Bacteria</taxon>
        <taxon>Bacillati</taxon>
        <taxon>Bacillota</taxon>
        <taxon>Clostridia</taxon>
        <taxon>Peptostreptococcales</taxon>
        <taxon>Anaerovoracaceae</taxon>
        <taxon>Zhenpiania</taxon>
    </lineage>
</organism>